<organism evidence="1 2">
    <name type="scientific">Candidatus Nitrospira nitrificans</name>
    <dbReference type="NCBI Taxonomy" id="1742973"/>
    <lineage>
        <taxon>Bacteria</taxon>
        <taxon>Pseudomonadati</taxon>
        <taxon>Nitrospirota</taxon>
        <taxon>Nitrospiria</taxon>
        <taxon>Nitrospirales</taxon>
        <taxon>Nitrospiraceae</taxon>
        <taxon>Nitrospira</taxon>
    </lineage>
</organism>
<dbReference type="AlphaFoldDB" id="A0A0S4L4T4"/>
<accession>A0A0S4L4T4</accession>
<sequence length="74" mass="8393">MNRMLKKFADGVLASLRSSTYGLGKRLFIQAMGGPGENYLRLASSLAPGMETFRHRVCINRNCSRTTRRLCQRQ</sequence>
<dbReference type="EMBL" id="CZPZ01000001">
    <property type="protein sequence ID" value="CUS31592.1"/>
    <property type="molecule type" value="Genomic_DNA"/>
</dbReference>
<evidence type="ECO:0000313" key="2">
    <source>
        <dbReference type="Proteomes" id="UP000198736"/>
    </source>
</evidence>
<reference evidence="2" key="1">
    <citation type="submission" date="2015-10" db="EMBL/GenBank/DDBJ databases">
        <authorList>
            <person name="Luecker S."/>
            <person name="Luecker S."/>
        </authorList>
    </citation>
    <scope>NUCLEOTIDE SEQUENCE [LARGE SCALE GENOMIC DNA]</scope>
</reference>
<proteinExistence type="predicted"/>
<dbReference type="STRING" id="1742973.COMA2_10191"/>
<protein>
    <submittedName>
        <fullName evidence="1">Uncharacterized protein</fullName>
    </submittedName>
</protein>
<dbReference type="Proteomes" id="UP000198736">
    <property type="component" value="Unassembled WGS sequence"/>
</dbReference>
<name>A0A0S4L4T4_9BACT</name>
<keyword evidence="2" id="KW-1185">Reference proteome</keyword>
<gene>
    <name evidence="1" type="ORF">COMA2_10191</name>
</gene>
<evidence type="ECO:0000313" key="1">
    <source>
        <dbReference type="EMBL" id="CUS31592.1"/>
    </source>
</evidence>